<sequence>AGFLTRFSFTVKESDIVIALNITLKDRRCMLRLELSNRLSRLYIRIFNVRKIREKFWTPFFINLVHY</sequence>
<protein>
    <submittedName>
        <fullName evidence="1">Uncharacterized protein</fullName>
    </submittedName>
</protein>
<evidence type="ECO:0000313" key="1">
    <source>
        <dbReference type="EMBL" id="JAA82414.1"/>
    </source>
</evidence>
<accession>S4NYM0</accession>
<organism evidence="1">
    <name type="scientific">Pararge aegeria</name>
    <name type="common">speckled wood butterfly</name>
    <dbReference type="NCBI Taxonomy" id="116150"/>
    <lineage>
        <taxon>Eukaryota</taxon>
        <taxon>Metazoa</taxon>
        <taxon>Ecdysozoa</taxon>
        <taxon>Arthropoda</taxon>
        <taxon>Hexapoda</taxon>
        <taxon>Insecta</taxon>
        <taxon>Pterygota</taxon>
        <taxon>Neoptera</taxon>
        <taxon>Endopterygota</taxon>
        <taxon>Lepidoptera</taxon>
        <taxon>Glossata</taxon>
        <taxon>Ditrysia</taxon>
        <taxon>Papilionoidea</taxon>
        <taxon>Nymphalidae</taxon>
        <taxon>Satyrinae</taxon>
        <taxon>Satyrini</taxon>
        <taxon>Parargina</taxon>
        <taxon>Pararge</taxon>
    </lineage>
</organism>
<reference evidence="1" key="1">
    <citation type="journal article" date="2013" name="BMC Genomics">
        <title>Unscrambling butterfly oogenesis.</title>
        <authorList>
            <person name="Carter J.M."/>
            <person name="Baker S.C."/>
            <person name="Pink R."/>
            <person name="Carter D.R."/>
            <person name="Collins A."/>
            <person name="Tomlin J."/>
            <person name="Gibbs M."/>
            <person name="Breuker C.J."/>
        </authorList>
    </citation>
    <scope>NUCLEOTIDE SEQUENCE</scope>
    <source>
        <tissue evidence="1">Ovary</tissue>
    </source>
</reference>
<dbReference type="AlphaFoldDB" id="S4NYM0"/>
<name>S4NYM0_9NEOP</name>
<reference evidence="1" key="2">
    <citation type="submission" date="2013-05" db="EMBL/GenBank/DDBJ databases">
        <authorList>
            <person name="Carter J.-M."/>
            <person name="Baker S.C."/>
            <person name="Pink R."/>
            <person name="Carter D.R.F."/>
            <person name="Collins A."/>
            <person name="Tomlin J."/>
            <person name="Gibbs M."/>
            <person name="Breuker C.J."/>
        </authorList>
    </citation>
    <scope>NUCLEOTIDE SEQUENCE</scope>
    <source>
        <tissue evidence="1">Ovary</tissue>
    </source>
</reference>
<proteinExistence type="predicted"/>
<dbReference type="EMBL" id="GAIX01010146">
    <property type="protein sequence ID" value="JAA82414.1"/>
    <property type="molecule type" value="Transcribed_RNA"/>
</dbReference>
<feature type="non-terminal residue" evidence="1">
    <location>
        <position position="1"/>
    </location>
</feature>